<keyword evidence="7 23" id="KW-0489">Methyltransferase</keyword>
<dbReference type="GO" id="GO:0005730">
    <property type="term" value="C:nucleolus"/>
    <property type="evidence" value="ECO:0007669"/>
    <property type="project" value="UniProtKB-SubCell"/>
</dbReference>
<dbReference type="GO" id="GO:0005737">
    <property type="term" value="C:cytoplasm"/>
    <property type="evidence" value="ECO:0007669"/>
    <property type="project" value="UniProtKB-SubCell"/>
</dbReference>
<keyword evidence="11" id="KW-0804">Transcription</keyword>
<dbReference type="AlphaFoldDB" id="A0A4Q0A203"/>
<evidence type="ECO:0000256" key="6">
    <source>
        <dbReference type="ARBA" id="ARBA00022553"/>
    </source>
</evidence>
<dbReference type="GO" id="GO:0015030">
    <property type="term" value="C:Cajal body"/>
    <property type="evidence" value="ECO:0007669"/>
    <property type="project" value="UniProtKB-SubCell"/>
</dbReference>
<evidence type="ECO:0000256" key="18">
    <source>
        <dbReference type="ARBA" id="ARBA00049790"/>
    </source>
</evidence>
<comment type="catalytic activity">
    <reaction evidence="15">
        <text>a 5'-end (N(7)-methyl 5'-triphosphoguanosine)-ribonucleoside in snoRNA + S-adenosyl-L-methionine = a 5'-end (N(2),N(7)-dimethyl 5'-triphosphoguanosine)-ribonucleoside in snoRNA + S-adenosyl-L-homocysteine + H(+)</text>
        <dbReference type="Rhea" id="RHEA:78475"/>
        <dbReference type="Rhea" id="RHEA-COMP:19086"/>
        <dbReference type="Rhea" id="RHEA-COMP:19088"/>
        <dbReference type="ChEBI" id="CHEBI:15378"/>
        <dbReference type="ChEBI" id="CHEBI:57856"/>
        <dbReference type="ChEBI" id="CHEBI:59789"/>
        <dbReference type="ChEBI" id="CHEBI:156461"/>
        <dbReference type="ChEBI" id="CHEBI:172880"/>
    </reaction>
    <physiologicalReaction direction="left-to-right" evidence="15">
        <dbReference type="Rhea" id="RHEA:78476"/>
    </physiologicalReaction>
</comment>
<protein>
    <recommendedName>
        <fullName evidence="4">Trimethylguanosine synthase</fullName>
    </recommendedName>
    <alternativeName>
        <fullName evidence="18">Cap-specific guanine-N(2) methyltransferase</fullName>
    </alternativeName>
    <alternativeName>
        <fullName evidence="21">Nuclear receptor coactivator 6-interacting protein</fullName>
    </alternativeName>
    <alternativeName>
        <fullName evidence="22">PRIP-interacting protein with methyltransferase motif</fullName>
    </alternativeName>
</protein>
<evidence type="ECO:0000313" key="23">
    <source>
        <dbReference type="EMBL" id="RKP39838.1"/>
    </source>
</evidence>
<keyword evidence="10" id="KW-0805">Transcription regulation</keyword>
<comment type="subcellular location">
    <subcellularLocation>
        <location evidence="2">Cytoplasm</location>
    </subcellularLocation>
    <subcellularLocation>
        <location evidence="1">Nucleus</location>
        <location evidence="1">Cajal body</location>
    </subcellularLocation>
    <subcellularLocation>
        <location evidence="3">Nucleus</location>
        <location evidence="3">Nucleolus</location>
    </subcellularLocation>
</comment>
<dbReference type="PANTHER" id="PTHR14741">
    <property type="entry name" value="S-ADENOSYLMETHIONINE-DEPENDENT METHYLTRANSFERASE RELATED"/>
    <property type="match status" value="1"/>
</dbReference>
<dbReference type="PANTHER" id="PTHR14741:SF32">
    <property type="entry name" value="TRIMETHYLGUANOSINE SYNTHASE"/>
    <property type="match status" value="1"/>
</dbReference>
<dbReference type="FunFam" id="3.40.50.150:FF:000066">
    <property type="entry name" value="Trimethylguanosine synthase 1"/>
    <property type="match status" value="1"/>
</dbReference>
<evidence type="ECO:0000256" key="4">
    <source>
        <dbReference type="ARBA" id="ARBA00018517"/>
    </source>
</evidence>
<evidence type="ECO:0000256" key="17">
    <source>
        <dbReference type="ARBA" id="ARBA00049075"/>
    </source>
</evidence>
<keyword evidence="5" id="KW-0963">Cytoplasm</keyword>
<comment type="function">
    <text evidence="19">Catalyzes the 2 serial methylation steps for the conversion of the 7-monomethylguanosine (m(7)G) caps of snRNAs and snoRNAs to a 2,2,7-trimethylguanosine (m(2,2,7)G) cap structure. The enzyme is specific for guanine, and N7 methylation must precede N2 methylation. Hypermethylation of the m7G cap of U snRNAs leads to their concentration in nuclear foci, their colocalization with coilin and the formation of canonical Cajal bodies (CBs). Plays a role in transcriptional regulation.</text>
</comment>
<evidence type="ECO:0000256" key="5">
    <source>
        <dbReference type="ARBA" id="ARBA00022490"/>
    </source>
</evidence>
<evidence type="ECO:0000256" key="1">
    <source>
        <dbReference type="ARBA" id="ARBA00004408"/>
    </source>
</evidence>
<evidence type="ECO:0000256" key="21">
    <source>
        <dbReference type="ARBA" id="ARBA00079339"/>
    </source>
</evidence>
<evidence type="ECO:0000256" key="12">
    <source>
        <dbReference type="ARBA" id="ARBA00023242"/>
    </source>
</evidence>
<evidence type="ECO:0000256" key="8">
    <source>
        <dbReference type="ARBA" id="ARBA00022679"/>
    </source>
</evidence>
<evidence type="ECO:0000256" key="7">
    <source>
        <dbReference type="ARBA" id="ARBA00022603"/>
    </source>
</evidence>
<comment type="subunit">
    <text evidence="20">May form homooligomers. Interacts with CREBBP/CBP, EED/WAIT1, EP300/P300, NCOA6/PRIP, PPARBP/PBP and SMN.</text>
</comment>
<comment type="similarity">
    <text evidence="13">Belongs to the methyltransferase superfamily. Trimethylguanosine synthase family.</text>
</comment>
<dbReference type="Proteomes" id="UP000268162">
    <property type="component" value="Unassembled WGS sequence"/>
</dbReference>
<dbReference type="InterPro" id="IPR029063">
    <property type="entry name" value="SAM-dependent_MTases_sf"/>
</dbReference>
<evidence type="ECO:0000256" key="13">
    <source>
        <dbReference type="ARBA" id="ARBA00025783"/>
    </source>
</evidence>
<comment type="catalytic activity">
    <reaction evidence="17">
        <text>a 5'-end (N(7)-methyl 5'-triphosphoguanosine)-ribonucleoside in snRNA + S-adenosyl-L-methionine = a 5'-end (N(2),N(7)-dimethyl 5'-triphosphoguanosine)-ribonucleoside in snRNA + S-adenosyl-L-homocysteine + H(+)</text>
        <dbReference type="Rhea" id="RHEA:78471"/>
        <dbReference type="Rhea" id="RHEA-COMP:19085"/>
        <dbReference type="Rhea" id="RHEA-COMP:19087"/>
        <dbReference type="ChEBI" id="CHEBI:15378"/>
        <dbReference type="ChEBI" id="CHEBI:57856"/>
        <dbReference type="ChEBI" id="CHEBI:59789"/>
        <dbReference type="ChEBI" id="CHEBI:156461"/>
        <dbReference type="ChEBI" id="CHEBI:172880"/>
    </reaction>
    <physiologicalReaction direction="left-to-right" evidence="17">
        <dbReference type="Rhea" id="RHEA:78472"/>
    </physiologicalReaction>
</comment>
<evidence type="ECO:0000256" key="9">
    <source>
        <dbReference type="ARBA" id="ARBA00022691"/>
    </source>
</evidence>
<dbReference type="InterPro" id="IPR019012">
    <property type="entry name" value="RNA_cap_Gua-N2-MeTrfase"/>
</dbReference>
<keyword evidence="12" id="KW-0539">Nucleus</keyword>
<evidence type="ECO:0000256" key="10">
    <source>
        <dbReference type="ARBA" id="ARBA00023015"/>
    </source>
</evidence>
<evidence type="ECO:0000256" key="2">
    <source>
        <dbReference type="ARBA" id="ARBA00004496"/>
    </source>
</evidence>
<evidence type="ECO:0000256" key="20">
    <source>
        <dbReference type="ARBA" id="ARBA00064494"/>
    </source>
</evidence>
<name>A0A4Q0A203_9FUNG</name>
<proteinExistence type="inferred from homology"/>
<evidence type="ECO:0000256" key="22">
    <source>
        <dbReference type="ARBA" id="ARBA00081504"/>
    </source>
</evidence>
<comment type="catalytic activity">
    <reaction evidence="16">
        <text>a 5'-end (N(2),N(7)-dimethyl 5'-triphosphoguanosine)-ribonucleoside in snRNA + S-adenosyl-L-methionine = a 5'-end (N(2),N(2),N(7)-trimethyl 5'-triphosphoguanosine)-ribonucleoside in snRNA + S-adenosyl-L-homocysteine + H(+)</text>
        <dbReference type="Rhea" id="RHEA:78479"/>
        <dbReference type="Rhea" id="RHEA-COMP:19087"/>
        <dbReference type="Rhea" id="RHEA-COMP:19089"/>
        <dbReference type="ChEBI" id="CHEBI:15378"/>
        <dbReference type="ChEBI" id="CHEBI:57856"/>
        <dbReference type="ChEBI" id="CHEBI:59789"/>
        <dbReference type="ChEBI" id="CHEBI:167623"/>
        <dbReference type="ChEBI" id="CHEBI:172880"/>
    </reaction>
    <physiologicalReaction direction="left-to-right" evidence="16">
        <dbReference type="Rhea" id="RHEA:78480"/>
    </physiologicalReaction>
</comment>
<reference evidence="24" key="1">
    <citation type="journal article" date="2018" name="Nat. Microbiol.">
        <title>Leveraging single-cell genomics to expand the fungal tree of life.</title>
        <authorList>
            <person name="Ahrendt S.R."/>
            <person name="Quandt C.A."/>
            <person name="Ciobanu D."/>
            <person name="Clum A."/>
            <person name="Salamov A."/>
            <person name="Andreopoulos B."/>
            <person name="Cheng J.F."/>
            <person name="Woyke T."/>
            <person name="Pelin A."/>
            <person name="Henrissat B."/>
            <person name="Reynolds N.K."/>
            <person name="Benny G.L."/>
            <person name="Smith M.E."/>
            <person name="James T.Y."/>
            <person name="Grigoriev I.V."/>
        </authorList>
    </citation>
    <scope>NUCLEOTIDE SEQUENCE [LARGE SCALE GENOMIC DNA]</scope>
    <source>
        <strain evidence="24">RSA 468</strain>
    </source>
</reference>
<evidence type="ECO:0000256" key="19">
    <source>
        <dbReference type="ARBA" id="ARBA00057179"/>
    </source>
</evidence>
<dbReference type="Gene3D" id="3.40.50.150">
    <property type="entry name" value="Vaccinia Virus protein VP39"/>
    <property type="match status" value="1"/>
</dbReference>
<organism evidence="23 24">
    <name type="scientific">Dimargaris cristalligena</name>
    <dbReference type="NCBI Taxonomy" id="215637"/>
    <lineage>
        <taxon>Eukaryota</taxon>
        <taxon>Fungi</taxon>
        <taxon>Fungi incertae sedis</taxon>
        <taxon>Zoopagomycota</taxon>
        <taxon>Kickxellomycotina</taxon>
        <taxon>Dimargaritomycetes</taxon>
        <taxon>Dimargaritales</taxon>
        <taxon>Dimargaritaceae</taxon>
        <taxon>Dimargaris</taxon>
    </lineage>
</organism>
<evidence type="ECO:0000256" key="14">
    <source>
        <dbReference type="ARBA" id="ARBA00047418"/>
    </source>
</evidence>
<evidence type="ECO:0000256" key="15">
    <source>
        <dbReference type="ARBA" id="ARBA00048740"/>
    </source>
</evidence>
<gene>
    <name evidence="23" type="ORF">BJ085DRAFT_24021</name>
</gene>
<keyword evidence="24" id="KW-1185">Reference proteome</keyword>
<dbReference type="Pfam" id="PF09445">
    <property type="entry name" value="Methyltransf_15"/>
    <property type="match status" value="1"/>
</dbReference>
<sequence length="225" mass="25414">MTTADIYPGDLEEVPMKLVKYWFQRYDLFSRFDEGVWIDEEGWYSVTPEAIAKDTAERCKCDIIIDAFCGVGGNSIQFAKTCNKVIAIDINKQRLDCAKHNAEIYGVADKIEFIHGDFMELIPQLKADAVFLSPPWGGPEYADCEVFDLETMIPMNGLHLYNETRKITENIAYFLPRHCDPDLIGKLDPAHIVEIEQNYLSSALKSITAYFGKLAVASANLPDTE</sequence>
<evidence type="ECO:0000256" key="11">
    <source>
        <dbReference type="ARBA" id="ARBA00023163"/>
    </source>
</evidence>
<dbReference type="SUPFAM" id="SSF53335">
    <property type="entry name" value="S-adenosyl-L-methionine-dependent methyltransferases"/>
    <property type="match status" value="1"/>
</dbReference>
<evidence type="ECO:0000256" key="3">
    <source>
        <dbReference type="ARBA" id="ARBA00004604"/>
    </source>
</evidence>
<keyword evidence="6" id="KW-0597">Phosphoprotein</keyword>
<evidence type="ECO:0000313" key="24">
    <source>
        <dbReference type="Proteomes" id="UP000268162"/>
    </source>
</evidence>
<comment type="catalytic activity">
    <reaction evidence="14">
        <text>a 5'-end (N(2),N(7)-dimethyl 5'-triphosphoguanosine)-ribonucleoside in snoRNA + S-adenosyl-L-methionine = a 5'-end (N(2),N(2),N(7)-trimethyl 5'-triphosphoguanosine)-ribonucleoside in snoRNA + S-adenosyl-L-homocysteine + H(+)</text>
        <dbReference type="Rhea" id="RHEA:78507"/>
        <dbReference type="Rhea" id="RHEA-COMP:19088"/>
        <dbReference type="Rhea" id="RHEA-COMP:19090"/>
        <dbReference type="ChEBI" id="CHEBI:15378"/>
        <dbReference type="ChEBI" id="CHEBI:57856"/>
        <dbReference type="ChEBI" id="CHEBI:59789"/>
        <dbReference type="ChEBI" id="CHEBI:167623"/>
        <dbReference type="ChEBI" id="CHEBI:172880"/>
    </reaction>
    <physiologicalReaction direction="left-to-right" evidence="14">
        <dbReference type="Rhea" id="RHEA:78508"/>
    </physiologicalReaction>
</comment>
<keyword evidence="8 23" id="KW-0808">Transferase</keyword>
<dbReference type="GO" id="GO:0071164">
    <property type="term" value="F:RNA cap trimethylguanosine synthase activity"/>
    <property type="evidence" value="ECO:0007669"/>
    <property type="project" value="TreeGrafter"/>
</dbReference>
<accession>A0A4Q0A203</accession>
<dbReference type="EMBL" id="ML002241">
    <property type="protein sequence ID" value="RKP39838.1"/>
    <property type="molecule type" value="Genomic_DNA"/>
</dbReference>
<dbReference type="STRING" id="215637.A0A4Q0A203"/>
<keyword evidence="9" id="KW-0949">S-adenosyl-L-methionine</keyword>
<evidence type="ECO:0000256" key="16">
    <source>
        <dbReference type="ARBA" id="ARBA00048763"/>
    </source>
</evidence>
<dbReference type="CDD" id="cd02440">
    <property type="entry name" value="AdoMet_MTases"/>
    <property type="match status" value="1"/>
</dbReference>